<organism evidence="10 11">
    <name type="scientific">Sodalis ligni</name>
    <dbReference type="NCBI Taxonomy" id="2697027"/>
    <lineage>
        <taxon>Bacteria</taxon>
        <taxon>Pseudomonadati</taxon>
        <taxon>Pseudomonadota</taxon>
        <taxon>Gammaproteobacteria</taxon>
        <taxon>Enterobacterales</taxon>
        <taxon>Bruguierivoracaceae</taxon>
        <taxon>Sodalis</taxon>
    </lineage>
</organism>
<keyword evidence="4" id="KW-1134">Transmembrane beta strand</keyword>
<protein>
    <submittedName>
        <fullName evidence="10">Hemolysin activation/secretion protein</fullName>
    </submittedName>
</protein>
<dbReference type="Pfam" id="PF03865">
    <property type="entry name" value="ShlB"/>
    <property type="match status" value="1"/>
</dbReference>
<dbReference type="InterPro" id="IPR051544">
    <property type="entry name" value="TPS_OM_transporter"/>
</dbReference>
<dbReference type="GO" id="GO:0008320">
    <property type="term" value="F:protein transmembrane transporter activity"/>
    <property type="evidence" value="ECO:0007669"/>
    <property type="project" value="TreeGrafter"/>
</dbReference>
<dbReference type="InterPro" id="IPR013686">
    <property type="entry name" value="Polypept-transport_assoc_ShlB"/>
</dbReference>
<sequence>MLGRHYHYLPAHYFLPARVSLWPVLLRPMLLWSMLLSPLCSFQASASQGGGQDMHQQAQQKALERQLTPQAPDITLFAPPSDRSALVFPTESPCQIIHRITVEGTDALPRWLRLKDLTGKAQGHCLGAQGINQLMAALQNRLTDHGWITTRVLAPQQDLRSGNLKLVILPGRVGEVRFSDDSSSHAALVNTVPARKGDLLDLRDIEQGLENMQRLPTVKADVELNPGQLAGESDIRIHRSQSRYYRLGTWLDDGGTRATGRYQSGLMLALDNPLSFSDLFYVTLGRDLGFAGKKQIKTYGAHYSVPFGYWLFSVNGGHYDYTQNAAEIATRVPQYKRYQGDSGNLSVQVKRVVHRGASHKTSLSYDVMTRKSKNSFNNNRLDNHTRRTSAWKMGLSHRHHIGAATLDAGLSYQQGTRWFGAVPANEEYIGTGTALGKITRWSALLNAPFSLGSERFRYVAQYSHQLSHRLLTPPDQFAIGNRWTVRGFDGERTLSADNGWYLRNDIAWRTPVPSQELYLGIDYGELHGRIDSKSPGRRLAGGVTGLRGAWSAIGLSYDVFSGVPLSKPDGLGTDGLAFGFNLIWQH</sequence>
<keyword evidence="8" id="KW-0998">Cell outer membrane</keyword>
<keyword evidence="5" id="KW-0812">Transmembrane</keyword>
<dbReference type="InterPro" id="IPR027282">
    <property type="entry name" value="TPS"/>
</dbReference>
<dbReference type="PIRSF" id="PIRSF029745">
    <property type="entry name" value="FhaC"/>
    <property type="match status" value="1"/>
</dbReference>
<evidence type="ECO:0000256" key="8">
    <source>
        <dbReference type="ARBA" id="ARBA00023237"/>
    </source>
</evidence>
<dbReference type="InterPro" id="IPR035251">
    <property type="entry name" value="ShlB_POTRA"/>
</dbReference>
<dbReference type="Gene3D" id="2.40.160.50">
    <property type="entry name" value="membrane protein fhac: a member of the omp85/tpsb transporter family"/>
    <property type="match status" value="1"/>
</dbReference>
<name>A0A4R1NC04_9GAMM</name>
<evidence type="ECO:0000313" key="11">
    <source>
        <dbReference type="Proteomes" id="UP000294555"/>
    </source>
</evidence>
<accession>A0A4R1NC04</accession>
<dbReference type="PROSITE" id="PS51779">
    <property type="entry name" value="POTRA"/>
    <property type="match status" value="1"/>
</dbReference>
<dbReference type="InterPro" id="IPR034746">
    <property type="entry name" value="POTRA"/>
</dbReference>
<keyword evidence="11" id="KW-1185">Reference proteome</keyword>
<dbReference type="InterPro" id="IPR005565">
    <property type="entry name" value="Hemolysn_activator_HlyB_C"/>
</dbReference>
<dbReference type="Pfam" id="PF08479">
    <property type="entry name" value="POTRA_2"/>
    <property type="match status" value="1"/>
</dbReference>
<evidence type="ECO:0000256" key="2">
    <source>
        <dbReference type="ARBA" id="ARBA00009055"/>
    </source>
</evidence>
<dbReference type="Gene3D" id="3.10.20.310">
    <property type="entry name" value="membrane protein fhac"/>
    <property type="match status" value="1"/>
</dbReference>
<feature type="domain" description="POTRA" evidence="9">
    <location>
        <begin position="95"/>
        <end position="171"/>
    </location>
</feature>
<dbReference type="Proteomes" id="UP000294555">
    <property type="component" value="Unassembled WGS sequence"/>
</dbReference>
<dbReference type="EMBL" id="SJOI01000001">
    <property type="protein sequence ID" value="TCL05035.1"/>
    <property type="molecule type" value="Genomic_DNA"/>
</dbReference>
<dbReference type="AlphaFoldDB" id="A0A4R1NC04"/>
<dbReference type="GO" id="GO:0046819">
    <property type="term" value="P:protein secretion by the type V secretion system"/>
    <property type="evidence" value="ECO:0007669"/>
    <property type="project" value="TreeGrafter"/>
</dbReference>
<dbReference type="PANTHER" id="PTHR34597:SF3">
    <property type="entry name" value="OUTER MEMBRANE TRANSPORTER CDIB"/>
    <property type="match status" value="1"/>
</dbReference>
<comment type="similarity">
    <text evidence="2">Belongs to the TPS (TC 1.B.20) family.</text>
</comment>
<comment type="subcellular location">
    <subcellularLocation>
        <location evidence="1">Cell outer membrane</location>
    </subcellularLocation>
</comment>
<dbReference type="GO" id="GO:0009279">
    <property type="term" value="C:cell outer membrane"/>
    <property type="evidence" value="ECO:0007669"/>
    <property type="project" value="UniProtKB-SubCell"/>
</dbReference>
<evidence type="ECO:0000313" key="10">
    <source>
        <dbReference type="EMBL" id="TCL05035.1"/>
    </source>
</evidence>
<gene>
    <name evidence="10" type="ORF">EZJ58_3190</name>
</gene>
<keyword evidence="6" id="KW-0653">Protein transport</keyword>
<dbReference type="GO" id="GO:0098046">
    <property type="term" value="C:type V protein secretion system complex"/>
    <property type="evidence" value="ECO:0007669"/>
    <property type="project" value="TreeGrafter"/>
</dbReference>
<keyword evidence="7" id="KW-0472">Membrane</keyword>
<comment type="caution">
    <text evidence="10">The sequence shown here is derived from an EMBL/GenBank/DDBJ whole genome shotgun (WGS) entry which is preliminary data.</text>
</comment>
<dbReference type="PANTHER" id="PTHR34597">
    <property type="entry name" value="SLR1661 PROTEIN"/>
    <property type="match status" value="1"/>
</dbReference>
<evidence type="ECO:0000256" key="4">
    <source>
        <dbReference type="ARBA" id="ARBA00022452"/>
    </source>
</evidence>
<reference evidence="10 11" key="1">
    <citation type="submission" date="2019-02" db="EMBL/GenBank/DDBJ databases">
        <title>Investigation of anaerobic lignin degradation for improved lignocellulosic biofuels.</title>
        <authorList>
            <person name="Deangelis K."/>
        </authorList>
    </citation>
    <scope>NUCLEOTIDE SEQUENCE [LARGE SCALE GENOMIC DNA]</scope>
    <source>
        <strain evidence="10 11">159R</strain>
    </source>
</reference>
<evidence type="ECO:0000256" key="3">
    <source>
        <dbReference type="ARBA" id="ARBA00022448"/>
    </source>
</evidence>
<keyword evidence="3" id="KW-0813">Transport</keyword>
<evidence type="ECO:0000256" key="7">
    <source>
        <dbReference type="ARBA" id="ARBA00023136"/>
    </source>
</evidence>
<evidence type="ECO:0000256" key="6">
    <source>
        <dbReference type="ARBA" id="ARBA00022927"/>
    </source>
</evidence>
<proteinExistence type="inferred from homology"/>
<evidence type="ECO:0000259" key="9">
    <source>
        <dbReference type="PROSITE" id="PS51779"/>
    </source>
</evidence>
<evidence type="ECO:0000256" key="1">
    <source>
        <dbReference type="ARBA" id="ARBA00004442"/>
    </source>
</evidence>
<dbReference type="Pfam" id="PF17287">
    <property type="entry name" value="POTRA_3"/>
    <property type="match status" value="1"/>
</dbReference>
<evidence type="ECO:0000256" key="5">
    <source>
        <dbReference type="ARBA" id="ARBA00022692"/>
    </source>
</evidence>